<protein>
    <submittedName>
        <fullName evidence="2">Panacea domain-containing protein</fullName>
    </submittedName>
</protein>
<organism evidence="2 3">
    <name type="scientific">Rhodanobacter umsongensis</name>
    <dbReference type="NCBI Taxonomy" id="633153"/>
    <lineage>
        <taxon>Bacteria</taxon>
        <taxon>Pseudomonadati</taxon>
        <taxon>Pseudomonadota</taxon>
        <taxon>Gammaproteobacteria</taxon>
        <taxon>Lysobacterales</taxon>
        <taxon>Rhodanobacteraceae</taxon>
        <taxon>Rhodanobacter</taxon>
    </lineage>
</organism>
<dbReference type="EMBL" id="JBHSMK010000005">
    <property type="protein sequence ID" value="MFC5437126.1"/>
    <property type="molecule type" value="Genomic_DNA"/>
</dbReference>
<keyword evidence="3" id="KW-1185">Reference proteome</keyword>
<dbReference type="Pfam" id="PF13274">
    <property type="entry name" value="SocA_Panacea"/>
    <property type="match status" value="1"/>
</dbReference>
<name>A0ABW0JN12_9GAMM</name>
<evidence type="ECO:0000313" key="3">
    <source>
        <dbReference type="Proteomes" id="UP001596013"/>
    </source>
</evidence>
<gene>
    <name evidence="2" type="ORF">ACFPME_11190</name>
</gene>
<dbReference type="InterPro" id="IPR025272">
    <property type="entry name" value="SocA_Panacea"/>
</dbReference>
<accession>A0ABW0JN12</accession>
<reference evidence="3" key="1">
    <citation type="journal article" date="2019" name="Int. J. Syst. Evol. Microbiol.">
        <title>The Global Catalogue of Microorganisms (GCM) 10K type strain sequencing project: providing services to taxonomists for standard genome sequencing and annotation.</title>
        <authorList>
            <consortium name="The Broad Institute Genomics Platform"/>
            <consortium name="The Broad Institute Genome Sequencing Center for Infectious Disease"/>
            <person name="Wu L."/>
            <person name="Ma J."/>
        </authorList>
    </citation>
    <scope>NUCLEOTIDE SEQUENCE [LARGE SCALE GENOMIC DNA]</scope>
    <source>
        <strain evidence="3">JCM 17130</strain>
    </source>
</reference>
<evidence type="ECO:0000259" key="1">
    <source>
        <dbReference type="Pfam" id="PF13274"/>
    </source>
</evidence>
<dbReference type="Proteomes" id="UP001596013">
    <property type="component" value="Unassembled WGS sequence"/>
</dbReference>
<proteinExistence type="predicted"/>
<sequence length="181" mass="20187">MRENSFDPRSAVESILFLARRVNNPTLHEILKLRYFADKLHMSRYGFVASKDSYVAMEFGPVASKTYDLLKAARGERGRFIPANYPQLVAGTVVVAGDAVTALRDPDLDLLSPADIECMGEAVRLWGNMGFKERTDLSHDDAWKMGWQEAESRRKGQGEMPLTAIAGTLDNAEQVLEYMAA</sequence>
<feature type="domain" description="Antitoxin SocA-like Panacea" evidence="1">
    <location>
        <begin position="31"/>
        <end position="144"/>
    </location>
</feature>
<comment type="caution">
    <text evidence="2">The sequence shown here is derived from an EMBL/GenBank/DDBJ whole genome shotgun (WGS) entry which is preliminary data.</text>
</comment>
<evidence type="ECO:0000313" key="2">
    <source>
        <dbReference type="EMBL" id="MFC5437126.1"/>
    </source>
</evidence>
<dbReference type="RefSeq" id="WP_377305219.1">
    <property type="nucleotide sequence ID" value="NZ_JBHSMK010000005.1"/>
</dbReference>